<accession>A0A8K0CNG2</accession>
<feature type="domain" description="DUF4371" evidence="1">
    <location>
        <begin position="84"/>
        <end position="222"/>
    </location>
</feature>
<comment type="caution">
    <text evidence="2">The sequence shown here is derived from an EMBL/GenBank/DDBJ whole genome shotgun (WGS) entry which is preliminary data.</text>
</comment>
<gene>
    <name evidence="2" type="ORF">ILUMI_19261</name>
</gene>
<feature type="non-terminal residue" evidence="2">
    <location>
        <position position="292"/>
    </location>
</feature>
<evidence type="ECO:0000259" key="1">
    <source>
        <dbReference type="Pfam" id="PF14291"/>
    </source>
</evidence>
<sequence>NICPKRPTLTEDSEVQLSASSLSNEMNVGKHIDTTENLPDELKYNLLLNPWSPNSNYNFKNDVSNAIFCGTHDLLLRGKLDSGRNFADLLKFRIESGDKVLQSHLSESKSTEKYISVRVQNELINICGQIMREQIIEPARKFKSFAILADESADISGVEKMSLGIRYVDVITENILEEFLGLVPLKQLNAESIVNDIISFFSNSKLDLNKMVGQGYDGCSTMVCVERLIQSWPAVKTYFIESGEDCSKVVWEFVKSQENEVEDDVKPEISVPEYYLHFVHHLMSVFQKHILL</sequence>
<proteinExistence type="predicted"/>
<dbReference type="PANTHER" id="PTHR45749">
    <property type="match status" value="1"/>
</dbReference>
<dbReference type="PANTHER" id="PTHR45749:SF21">
    <property type="entry name" value="DUF4371 DOMAIN-CONTAINING PROTEIN"/>
    <property type="match status" value="1"/>
</dbReference>
<protein>
    <recommendedName>
        <fullName evidence="1">DUF4371 domain-containing protein</fullName>
    </recommendedName>
</protein>
<evidence type="ECO:0000313" key="3">
    <source>
        <dbReference type="Proteomes" id="UP000801492"/>
    </source>
</evidence>
<evidence type="ECO:0000313" key="2">
    <source>
        <dbReference type="EMBL" id="KAF2886915.1"/>
    </source>
</evidence>
<dbReference type="OrthoDB" id="10023262at2759"/>
<dbReference type="Proteomes" id="UP000801492">
    <property type="component" value="Unassembled WGS sequence"/>
</dbReference>
<dbReference type="EMBL" id="VTPC01085994">
    <property type="protein sequence ID" value="KAF2886915.1"/>
    <property type="molecule type" value="Genomic_DNA"/>
</dbReference>
<name>A0A8K0CNG2_IGNLU</name>
<organism evidence="2 3">
    <name type="scientific">Ignelater luminosus</name>
    <name type="common">Cucubano</name>
    <name type="synonym">Pyrophorus luminosus</name>
    <dbReference type="NCBI Taxonomy" id="2038154"/>
    <lineage>
        <taxon>Eukaryota</taxon>
        <taxon>Metazoa</taxon>
        <taxon>Ecdysozoa</taxon>
        <taxon>Arthropoda</taxon>
        <taxon>Hexapoda</taxon>
        <taxon>Insecta</taxon>
        <taxon>Pterygota</taxon>
        <taxon>Neoptera</taxon>
        <taxon>Endopterygota</taxon>
        <taxon>Coleoptera</taxon>
        <taxon>Polyphaga</taxon>
        <taxon>Elateriformia</taxon>
        <taxon>Elateroidea</taxon>
        <taxon>Elateridae</taxon>
        <taxon>Agrypninae</taxon>
        <taxon>Pyrophorini</taxon>
        <taxon>Ignelater</taxon>
    </lineage>
</organism>
<dbReference type="Pfam" id="PF14291">
    <property type="entry name" value="DUF4371"/>
    <property type="match status" value="1"/>
</dbReference>
<dbReference type="InterPro" id="IPR025398">
    <property type="entry name" value="DUF4371"/>
</dbReference>
<reference evidence="2" key="1">
    <citation type="submission" date="2019-08" db="EMBL/GenBank/DDBJ databases">
        <title>The genome of the North American firefly Photinus pyralis.</title>
        <authorList>
            <consortium name="Photinus pyralis genome working group"/>
            <person name="Fallon T.R."/>
            <person name="Sander Lower S.E."/>
            <person name="Weng J.-K."/>
        </authorList>
    </citation>
    <scope>NUCLEOTIDE SEQUENCE</scope>
    <source>
        <strain evidence="2">TRF0915ILg1</strain>
        <tissue evidence="2">Whole body</tissue>
    </source>
</reference>
<dbReference type="AlphaFoldDB" id="A0A8K0CNG2"/>
<keyword evidence="3" id="KW-1185">Reference proteome</keyword>